<dbReference type="Gene3D" id="3.20.20.80">
    <property type="entry name" value="Glycosidases"/>
    <property type="match status" value="1"/>
</dbReference>
<dbReference type="GO" id="GO:0003796">
    <property type="term" value="F:lysozyme activity"/>
    <property type="evidence" value="ECO:0007669"/>
    <property type="project" value="InterPro"/>
</dbReference>
<proteinExistence type="inferred from homology"/>
<dbReference type="GO" id="GO:0016052">
    <property type="term" value="P:carbohydrate catabolic process"/>
    <property type="evidence" value="ECO:0007669"/>
    <property type="project" value="TreeGrafter"/>
</dbReference>
<dbReference type="PROSITE" id="PS51904">
    <property type="entry name" value="GLYCOSYL_HYDROL_F25_2"/>
    <property type="match status" value="1"/>
</dbReference>
<evidence type="ECO:0000313" key="2">
    <source>
        <dbReference type="EMBL" id="EMC23048.1"/>
    </source>
</evidence>
<dbReference type="Proteomes" id="UP000011676">
    <property type="component" value="Unassembled WGS sequence"/>
</dbReference>
<protein>
    <submittedName>
        <fullName evidence="2">Putative endolysin</fullName>
    </submittedName>
</protein>
<organism evidence="2 3">
    <name type="scientific">Streptococcus mutans SM6</name>
    <dbReference type="NCBI Taxonomy" id="857119"/>
    <lineage>
        <taxon>Bacteria</taxon>
        <taxon>Bacillati</taxon>
        <taxon>Bacillota</taxon>
        <taxon>Bacilli</taxon>
        <taxon>Lactobacillales</taxon>
        <taxon>Streptococcaceae</taxon>
        <taxon>Streptococcus</taxon>
    </lineage>
</organism>
<dbReference type="PANTHER" id="PTHR34135">
    <property type="entry name" value="LYSOZYME"/>
    <property type="match status" value="1"/>
</dbReference>
<dbReference type="GeneID" id="93859741"/>
<dbReference type="GO" id="GO:0009253">
    <property type="term" value="P:peptidoglycan catabolic process"/>
    <property type="evidence" value="ECO:0007669"/>
    <property type="project" value="InterPro"/>
</dbReference>
<dbReference type="PANTHER" id="PTHR34135:SF1">
    <property type="entry name" value="GLYCOSYL HYDROLASE FAMILY 25"/>
    <property type="match status" value="1"/>
</dbReference>
<dbReference type="CDD" id="cd06523">
    <property type="entry name" value="GH25_PlyB-like"/>
    <property type="match status" value="1"/>
</dbReference>
<dbReference type="EMBL" id="AHSR01000035">
    <property type="protein sequence ID" value="EMC23048.1"/>
    <property type="molecule type" value="Genomic_DNA"/>
</dbReference>
<name>A0A829BHU6_STRMG</name>
<comment type="similarity">
    <text evidence="1">Belongs to the glycosyl hydrolase 25 family.</text>
</comment>
<accession>A0A829BHU6</accession>
<dbReference type="SUPFAM" id="SSF51445">
    <property type="entry name" value="(Trans)glycosidases"/>
    <property type="match status" value="1"/>
</dbReference>
<dbReference type="InterPro" id="IPR017853">
    <property type="entry name" value="GH"/>
</dbReference>
<gene>
    <name evidence="2" type="ORF">SMU82_07511</name>
</gene>
<dbReference type="AlphaFoldDB" id="A0A829BHU6"/>
<dbReference type="InterPro" id="IPR002053">
    <property type="entry name" value="Glyco_hydro_25"/>
</dbReference>
<evidence type="ECO:0000256" key="1">
    <source>
        <dbReference type="ARBA" id="ARBA00010646"/>
    </source>
</evidence>
<sequence length="282" mass="31550">MRRRIKPVFVLAFFSLFALIIILGNIQAENARQKELRAAQAAIPATEQNSEKAKTKNSDGDTFTLNPIVDISGWQLPSEIDYDTLSKNISGAIVRVQGGSGIAKKNNAAHSSGIDKSFKTHIEEFQKRGVPVAVYAYVRGSSVKKMKAEAKTFYKNASPYNPTFYWLDVEEKTMPNMDKGVKAFRDELKRLGAEKVGIYIGTYFMEEHSISAKGFDAIWIPTYGTDSGYFEAVPKTKLNYDLHQYTSQGHIEGFKNTLDLNQIAVNKDTKSTYEKLFGSSNQ</sequence>
<reference evidence="2 3" key="1">
    <citation type="journal article" date="2013" name="Mol. Biol. Evol.">
        <title>Evolutionary and population genomics of the cavity causing bacteria Streptococcus mutans.</title>
        <authorList>
            <person name="Cornejo O.E."/>
            <person name="Lefebure T."/>
            <person name="Pavinski Bitar P.D."/>
            <person name="Lang P."/>
            <person name="Richards V.P."/>
            <person name="Eilertson K."/>
            <person name="Do T."/>
            <person name="Beighton D."/>
            <person name="Zeng L."/>
            <person name="Ahn S.J."/>
            <person name="Burne R.A."/>
            <person name="Siepel A."/>
            <person name="Bustamante C.D."/>
            <person name="Stanhope M.J."/>
        </authorList>
    </citation>
    <scope>NUCLEOTIDE SEQUENCE [LARGE SCALE GENOMIC DNA]</scope>
    <source>
        <strain evidence="2 3">SM6</strain>
    </source>
</reference>
<dbReference type="GO" id="GO:0016998">
    <property type="term" value="P:cell wall macromolecule catabolic process"/>
    <property type="evidence" value="ECO:0007669"/>
    <property type="project" value="InterPro"/>
</dbReference>
<comment type="caution">
    <text evidence="2">The sequence shown here is derived from an EMBL/GenBank/DDBJ whole genome shotgun (WGS) entry which is preliminary data.</text>
</comment>
<dbReference type="Pfam" id="PF01183">
    <property type="entry name" value="Glyco_hydro_25"/>
    <property type="match status" value="1"/>
</dbReference>
<evidence type="ECO:0000313" key="3">
    <source>
        <dbReference type="Proteomes" id="UP000011676"/>
    </source>
</evidence>
<dbReference type="RefSeq" id="WP_002266079.1">
    <property type="nucleotide sequence ID" value="NZ_AHSR01000035.1"/>
</dbReference>